<dbReference type="EMBL" id="RFDI01001758">
    <property type="protein sequence ID" value="RSR37434.1"/>
    <property type="molecule type" value="Genomic_DNA"/>
</dbReference>
<protein>
    <submittedName>
        <fullName evidence="12">General secretion pathway protein GspK</fullName>
    </submittedName>
</protein>
<dbReference type="NCBIfam" id="NF037980">
    <property type="entry name" value="T2SS_GspK"/>
    <property type="match status" value="1"/>
</dbReference>
<keyword evidence="9" id="KW-0472">Membrane</keyword>
<keyword evidence="8" id="KW-1133">Transmembrane helix</keyword>
<dbReference type="Pfam" id="PF03934">
    <property type="entry name" value="T2SSK"/>
    <property type="match status" value="1"/>
</dbReference>
<feature type="domain" description="T2SS protein K second SAM-like" evidence="10">
    <location>
        <begin position="180"/>
        <end position="238"/>
    </location>
</feature>
<reference evidence="12 13" key="1">
    <citation type="submission" date="2018-10" db="EMBL/GenBank/DDBJ databases">
        <title>GWAS and RNA-Seq identify cryptic mechanisms of antimicrobial resistance in Acinetobacter baumannii.</title>
        <authorList>
            <person name="Sahl J.W."/>
        </authorList>
    </citation>
    <scope>NUCLEOTIDE SEQUENCE [LARGE SCALE GENOMIC DNA]</scope>
    <source>
        <strain evidence="12 13">TG28175</strain>
    </source>
</reference>
<dbReference type="SUPFAM" id="SSF158544">
    <property type="entry name" value="GspK insert domain-like"/>
    <property type="match status" value="1"/>
</dbReference>
<comment type="caution">
    <text evidence="12">The sequence shown here is derived from an EMBL/GenBank/DDBJ whole genome shotgun (WGS) entry which is preliminary data.</text>
</comment>
<dbReference type="PANTHER" id="PTHR38831:SF1">
    <property type="entry name" value="TYPE II SECRETION SYSTEM PROTEIN K-RELATED"/>
    <property type="match status" value="1"/>
</dbReference>
<feature type="non-terminal residue" evidence="12">
    <location>
        <position position="268"/>
    </location>
</feature>
<gene>
    <name evidence="12" type="ORF">EA686_23585</name>
</gene>
<sequence>HQNNTMENTAYLMRQNQSLLYAKSAEAFFSELLIQDANNAGGVDHLKETWAQPMPPFSIEEGSVSGRLLDESGKFNLNNLTNGEGIVNEDAKSWFERLLVRVGLPAELSQAVIDWQDPNDEPTGPMGAESSYYEGLDPGYMAANTKFHRIEELKLVRGFDGKKFDLIAPYISALPENSKLNINTASPLVLASMDEKLDIGAIERELQTRQQNLKFFQNVDELWQLNAFSAVDSQKKNQVNSLIDVKSSFFQAQIEVVLNNRKRQFTSA</sequence>
<dbReference type="GO" id="GO:0009306">
    <property type="term" value="P:protein secretion"/>
    <property type="evidence" value="ECO:0007669"/>
    <property type="project" value="InterPro"/>
</dbReference>
<comment type="similarity">
    <text evidence="2">Belongs to the GSP K family.</text>
</comment>
<dbReference type="AlphaFoldDB" id="A0A3R9TH34"/>
<dbReference type="PIRSF" id="PIRSF002786">
    <property type="entry name" value="XcpX"/>
    <property type="match status" value="1"/>
</dbReference>
<dbReference type="PANTHER" id="PTHR38831">
    <property type="entry name" value="TYPE II SECRETION SYSTEM PROTEIN K"/>
    <property type="match status" value="1"/>
</dbReference>
<evidence type="ECO:0000256" key="1">
    <source>
        <dbReference type="ARBA" id="ARBA00004533"/>
    </source>
</evidence>
<keyword evidence="6" id="KW-0812">Transmembrane</keyword>
<name>A0A3R9TH34_ACIBA</name>
<keyword evidence="4" id="KW-1003">Cell membrane</keyword>
<evidence type="ECO:0000256" key="7">
    <source>
        <dbReference type="ARBA" id="ARBA00022927"/>
    </source>
</evidence>
<feature type="non-terminal residue" evidence="12">
    <location>
        <position position="1"/>
    </location>
</feature>
<evidence type="ECO:0000259" key="11">
    <source>
        <dbReference type="Pfam" id="PF21687"/>
    </source>
</evidence>
<dbReference type="InterPro" id="IPR038072">
    <property type="entry name" value="GspK_central_sf"/>
</dbReference>
<comment type="subcellular location">
    <subcellularLocation>
        <location evidence="1">Cell inner membrane</location>
    </subcellularLocation>
</comment>
<dbReference type="SUPFAM" id="SSF54523">
    <property type="entry name" value="Pili subunits"/>
    <property type="match status" value="1"/>
</dbReference>
<dbReference type="Pfam" id="PF21687">
    <property type="entry name" value="T2SSK_1st"/>
    <property type="match status" value="1"/>
</dbReference>
<keyword evidence="5" id="KW-0997">Cell inner membrane</keyword>
<dbReference type="Proteomes" id="UP000280073">
    <property type="component" value="Unassembled WGS sequence"/>
</dbReference>
<accession>A0A3R9TH34</accession>
<evidence type="ECO:0000256" key="6">
    <source>
        <dbReference type="ARBA" id="ARBA00022692"/>
    </source>
</evidence>
<evidence type="ECO:0000256" key="8">
    <source>
        <dbReference type="ARBA" id="ARBA00022989"/>
    </source>
</evidence>
<evidence type="ECO:0000259" key="10">
    <source>
        <dbReference type="Pfam" id="PF03934"/>
    </source>
</evidence>
<keyword evidence="3" id="KW-0813">Transport</keyword>
<dbReference type="InterPro" id="IPR045584">
    <property type="entry name" value="Pilin-like"/>
</dbReference>
<dbReference type="Gene3D" id="1.10.40.60">
    <property type="entry name" value="EpsJ-like"/>
    <property type="match status" value="2"/>
</dbReference>
<dbReference type="InterPro" id="IPR005628">
    <property type="entry name" value="GspK"/>
</dbReference>
<evidence type="ECO:0000256" key="4">
    <source>
        <dbReference type="ARBA" id="ARBA00022475"/>
    </source>
</evidence>
<evidence type="ECO:0000313" key="12">
    <source>
        <dbReference type="EMBL" id="RSR37434.1"/>
    </source>
</evidence>
<evidence type="ECO:0000256" key="9">
    <source>
        <dbReference type="ARBA" id="ARBA00023136"/>
    </source>
</evidence>
<dbReference type="GO" id="GO:0005886">
    <property type="term" value="C:plasma membrane"/>
    <property type="evidence" value="ECO:0007669"/>
    <property type="project" value="UniProtKB-SubCell"/>
</dbReference>
<evidence type="ECO:0000256" key="2">
    <source>
        <dbReference type="ARBA" id="ARBA00007246"/>
    </source>
</evidence>
<dbReference type="InterPro" id="IPR049031">
    <property type="entry name" value="T2SSK_SAM-like_1st"/>
</dbReference>
<organism evidence="12 13">
    <name type="scientific">Acinetobacter baumannii</name>
    <dbReference type="NCBI Taxonomy" id="470"/>
    <lineage>
        <taxon>Bacteria</taxon>
        <taxon>Pseudomonadati</taxon>
        <taxon>Pseudomonadota</taxon>
        <taxon>Gammaproteobacteria</taxon>
        <taxon>Moraxellales</taxon>
        <taxon>Moraxellaceae</taxon>
        <taxon>Acinetobacter</taxon>
        <taxon>Acinetobacter calcoaceticus/baumannii complex</taxon>
    </lineage>
</organism>
<evidence type="ECO:0000256" key="3">
    <source>
        <dbReference type="ARBA" id="ARBA00022448"/>
    </source>
</evidence>
<proteinExistence type="inferred from homology"/>
<evidence type="ECO:0000256" key="5">
    <source>
        <dbReference type="ARBA" id="ARBA00022519"/>
    </source>
</evidence>
<feature type="domain" description="T2SS protein K first SAM-like" evidence="11">
    <location>
        <begin position="73"/>
        <end position="176"/>
    </location>
</feature>
<dbReference type="Gene3D" id="3.30.1300.30">
    <property type="entry name" value="GSPII I/J protein-like"/>
    <property type="match status" value="1"/>
</dbReference>
<keyword evidence="7" id="KW-0653">Protein transport</keyword>
<dbReference type="InterPro" id="IPR049179">
    <property type="entry name" value="T2SSK_SAM-like_2nd"/>
</dbReference>
<evidence type="ECO:0000313" key="13">
    <source>
        <dbReference type="Proteomes" id="UP000280073"/>
    </source>
</evidence>